<feature type="transmembrane region" description="Helical" evidence="1">
    <location>
        <begin position="69"/>
        <end position="90"/>
    </location>
</feature>
<gene>
    <name evidence="3" type="ORF">N782_00665</name>
</gene>
<accession>A0A0A2TZA0</accession>
<evidence type="ECO:0000313" key="4">
    <source>
        <dbReference type="Proteomes" id="UP000030147"/>
    </source>
</evidence>
<comment type="caution">
    <text evidence="3">The sequence shown here is derived from an EMBL/GenBank/DDBJ whole genome shotgun (WGS) entry which is preliminary data.</text>
</comment>
<dbReference type="OrthoDB" id="2357232at2"/>
<dbReference type="AlphaFoldDB" id="A0A0A2TZA0"/>
<keyword evidence="1" id="KW-0812">Transmembrane</keyword>
<dbReference type="Proteomes" id="UP000030147">
    <property type="component" value="Unassembled WGS sequence"/>
</dbReference>
<keyword evidence="1" id="KW-1133">Transmembrane helix</keyword>
<proteinExistence type="predicted"/>
<organism evidence="3 4">
    <name type="scientific">Pontibacillus yanchengensis Y32</name>
    <dbReference type="NCBI Taxonomy" id="1385514"/>
    <lineage>
        <taxon>Bacteria</taxon>
        <taxon>Bacillati</taxon>
        <taxon>Bacillota</taxon>
        <taxon>Bacilli</taxon>
        <taxon>Bacillales</taxon>
        <taxon>Bacillaceae</taxon>
        <taxon>Pontibacillus</taxon>
    </lineage>
</organism>
<reference evidence="3 4" key="1">
    <citation type="journal article" date="2015" name="Stand. Genomic Sci.">
        <title>High quality draft genome sequence of the moderately halophilic bacterium Pontibacillus yanchengensis Y32(T) and comparison among Pontibacillus genomes.</title>
        <authorList>
            <person name="Huang J."/>
            <person name="Qiao Z.X."/>
            <person name="Tang J.W."/>
            <person name="Wang G."/>
        </authorList>
    </citation>
    <scope>NUCLEOTIDE SEQUENCE [LARGE SCALE GENOMIC DNA]</scope>
    <source>
        <strain evidence="3 4">Y32</strain>
    </source>
</reference>
<sequence>MSRKAEIIITIIGMVMFTGLFGLSIIFLSVQGDPEFQQMLQDSLNETYSQMEGGQTINLEEMANMISSFTTYLLVASLAGIGLGGLSLFFLKGNKKPKAAGIILIVTAVIGTIATLFLSFFGGVAYLIAGIMALVRKPKVSEPETVEV</sequence>
<keyword evidence="1" id="KW-0472">Membrane</keyword>
<feature type="domain" description="DUF4064" evidence="2">
    <location>
        <begin position="2"/>
        <end position="113"/>
    </location>
</feature>
<evidence type="ECO:0000313" key="3">
    <source>
        <dbReference type="EMBL" id="KGP74600.1"/>
    </source>
</evidence>
<keyword evidence="4" id="KW-1185">Reference proteome</keyword>
<protein>
    <recommendedName>
        <fullName evidence="2">DUF4064 domain-containing protein</fullName>
    </recommendedName>
</protein>
<dbReference type="eggNOG" id="ENOG50331NA">
    <property type="taxonomic scope" value="Bacteria"/>
</dbReference>
<feature type="transmembrane region" description="Helical" evidence="1">
    <location>
        <begin position="102"/>
        <end position="135"/>
    </location>
</feature>
<dbReference type="InterPro" id="IPR025273">
    <property type="entry name" value="DUF4064"/>
</dbReference>
<evidence type="ECO:0000259" key="2">
    <source>
        <dbReference type="Pfam" id="PF13273"/>
    </source>
</evidence>
<name>A0A0A2TZA0_9BACI</name>
<dbReference type="RefSeq" id="WP_036815381.1">
    <property type="nucleotide sequence ID" value="NZ_AVBF01000001.1"/>
</dbReference>
<evidence type="ECO:0000256" key="1">
    <source>
        <dbReference type="SAM" id="Phobius"/>
    </source>
</evidence>
<dbReference type="Pfam" id="PF13273">
    <property type="entry name" value="DUF4064"/>
    <property type="match status" value="1"/>
</dbReference>
<feature type="transmembrane region" description="Helical" evidence="1">
    <location>
        <begin position="7"/>
        <end position="30"/>
    </location>
</feature>
<dbReference type="EMBL" id="AVBF01000001">
    <property type="protein sequence ID" value="KGP74600.1"/>
    <property type="molecule type" value="Genomic_DNA"/>
</dbReference>
<dbReference type="STRING" id="1385514.N782_00665"/>